<dbReference type="InterPro" id="IPR050301">
    <property type="entry name" value="NTE"/>
</dbReference>
<dbReference type="GO" id="GO:0004806">
    <property type="term" value="F:triacylglycerol lipase activity"/>
    <property type="evidence" value="ECO:0007669"/>
    <property type="project" value="InterPro"/>
</dbReference>
<reference evidence="8" key="1">
    <citation type="journal article" date="2021" name="Mol. Plant Microbe Interact.">
        <title>Complete Genome Sequence of the Plant-Pathogenic Fungus Colletotrichum lupini.</title>
        <authorList>
            <person name="Baroncelli R."/>
            <person name="Pensec F."/>
            <person name="Da Lio D."/>
            <person name="Boufleur T."/>
            <person name="Vicente I."/>
            <person name="Sarrocco S."/>
            <person name="Picot A."/>
            <person name="Baraldi E."/>
            <person name="Sukno S."/>
            <person name="Thon M."/>
            <person name="Le Floch G."/>
        </authorList>
    </citation>
    <scope>NUCLEOTIDE SEQUENCE</scope>
    <source>
        <strain evidence="8">IMI 504893</strain>
    </source>
</reference>
<evidence type="ECO:0000313" key="8">
    <source>
        <dbReference type="EMBL" id="UQC80273.1"/>
    </source>
</evidence>
<comment type="function">
    <text evidence="1">Probable lipid hydrolase.</text>
</comment>
<evidence type="ECO:0000259" key="7">
    <source>
        <dbReference type="PROSITE" id="PS51635"/>
    </source>
</evidence>
<dbReference type="GO" id="GO:0016042">
    <property type="term" value="P:lipid catabolic process"/>
    <property type="evidence" value="ECO:0007669"/>
    <property type="project" value="UniProtKB-KW"/>
</dbReference>
<evidence type="ECO:0000256" key="6">
    <source>
        <dbReference type="SAM" id="MobiDB-lite"/>
    </source>
</evidence>
<proteinExistence type="predicted"/>
<evidence type="ECO:0000256" key="1">
    <source>
        <dbReference type="ARBA" id="ARBA00002682"/>
    </source>
</evidence>
<feature type="region of interest" description="Disordered" evidence="6">
    <location>
        <begin position="340"/>
        <end position="508"/>
    </location>
</feature>
<dbReference type="Proteomes" id="UP000830671">
    <property type="component" value="Chromosome 3"/>
</dbReference>
<dbReference type="InterPro" id="IPR002641">
    <property type="entry name" value="PNPLA_dom"/>
</dbReference>
<keyword evidence="2" id="KW-0378">Hydrolase</keyword>
<dbReference type="GO" id="GO:0016593">
    <property type="term" value="C:Cdc73/Paf1 complex"/>
    <property type="evidence" value="ECO:0007669"/>
    <property type="project" value="InterPro"/>
</dbReference>
<dbReference type="GeneID" id="73339771"/>
<dbReference type="InterPro" id="IPR016035">
    <property type="entry name" value="Acyl_Trfase/lysoPLipase"/>
</dbReference>
<sequence length="1437" mass="160607">MVLLHRHWAHARGVGRDVSQPRVAHKRLGRSTVAGACAEVPARQFYTYKVASSTCGGASASLRLELTSRWVTYLCVNHTRSIGRQISNTEHTTSPIARINAIMSDSEELNELPEDEEEDLFGDEPADDLQEDRSRAGSVREDASDRDEGDGYGRDDEAPLPTDYETKVIEAVEMQRHRTPKSKDQRLRSLRVPKFMKIIPTIYDPETFEPTEHDIENAKADVPKADIRVRRQGNKLQSNTMIHRWSDGSVTMTVGDEHFEVSTKALAPGPNEPYSELQDGHYYAAAAELTSNFLMFVGHVTDQYIVRPGKEVADDALAALAERMASISQKPQEKDMIINTIQDPELRKRQAEQAEKERMKMQRRRETQTARMDATRGGFGRSGGLSIGDLEGGRRGGGSRKRGMPGAPKQKRRRPEYDSDDDLPSGARREDEYDMEDDFIVASDDEVSEVEHDDDDEELLDEAPRSKKRRVSDDEDADGDDDDNMEPSGRGRRRHVVDDDDSELGGEDQIHESRFVTIVLRVLAVLRLARTSGTTRAAFELNLCHGSQTGPLVANLTLLGAAQDFFFLENVNISRCSPEIQLPRADDVKGRGACPAPLHCQIASHYHMSKLSARDEALGFMYSSSGSSGSAVTLGKYSNHSLSSGSTKRETLQMEVAVGIRRQIRTLPATLPSVQQAAKHKRGNVRNPFIAVGRAKPQTPVTYVPTYLTYPHRNLTAVWLSSARWFGQLIVPPLPQPPGRSKTRFYLTLASLSLSILASTIRSPARSFDRTRASSSTTWYYYGPWISINLVRICESSPATPRLDVANSPSFSHSLFISVYLSFCLIYNPSSQPRHDARLTPPAHNAIIAMNTQYHSRRRATMGVVVALWQVAVDVTQFWQRKLRDWYTRKTPIELWLELLRHAEAFEDWEEAALHLDNLLGLDLWRNNPTSKYYDYRLINERLNSLITAREDGNLNQLVNLLRSGLIRNLGNITAPTLYNRSFAGTKYLIEEYITQIAEAVEDITHLPTTPGSDPYGAPVGLTNQMKLDFIHDTRQAFGRSTLVLQGGAIFGVCHLGVVKALFLRGLLPRIITGTATGALIAALVAIHTEEELPNVLKGEGIDLSAFSGKSKSEKGPQKEQSYATRWNTLLRRLKRFTREGYFLDVKVLEDCVRANVGDLTFEEAYNRSKRVLNITVATADQGGVPTLLNYLTAPNVLIWTAAVASNASTATLYGHRETTVLCKDAHGNIVPWAPANTIDFHHWTHVSYSDRESPLLRIAELFNVNHFIVSQARPYLIPFLQSDMHGPSLMETRNSTTSITAFLARMVGLELRHRLRQLDTLRLLPAGIRRFLVDEQVPGASMTLVPEVTAGDFVRLLETPTRETLDYWISRGERSVWPAVAALRIRCAVENELDRSYQTVRRLKAGGLRRKGSTAAAASMDNNSKERRASSLGAAH</sequence>
<feature type="compositionally biased region" description="Acidic residues" evidence="6">
    <location>
        <begin position="432"/>
        <end position="461"/>
    </location>
</feature>
<feature type="region of interest" description="Disordered" evidence="6">
    <location>
        <begin position="1412"/>
        <end position="1437"/>
    </location>
</feature>
<comment type="caution">
    <text evidence="5">Lacks conserved residue(s) required for the propagation of feature annotation.</text>
</comment>
<dbReference type="InterPro" id="IPR007149">
    <property type="entry name" value="Leo1"/>
</dbReference>
<dbReference type="GO" id="GO:0006641">
    <property type="term" value="P:triglyceride metabolic process"/>
    <property type="evidence" value="ECO:0007669"/>
    <property type="project" value="UniProtKB-ARBA"/>
</dbReference>
<dbReference type="PROSITE" id="PS51635">
    <property type="entry name" value="PNPLA"/>
    <property type="match status" value="1"/>
</dbReference>
<feature type="compositionally biased region" description="Basic residues" evidence="6">
    <location>
        <begin position="397"/>
        <end position="414"/>
    </location>
</feature>
<organism evidence="8 9">
    <name type="scientific">Colletotrichum lupini</name>
    <dbReference type="NCBI Taxonomy" id="145971"/>
    <lineage>
        <taxon>Eukaryota</taxon>
        <taxon>Fungi</taxon>
        <taxon>Dikarya</taxon>
        <taxon>Ascomycota</taxon>
        <taxon>Pezizomycotina</taxon>
        <taxon>Sordariomycetes</taxon>
        <taxon>Hypocreomycetidae</taxon>
        <taxon>Glomerellales</taxon>
        <taxon>Glomerellaceae</taxon>
        <taxon>Colletotrichum</taxon>
        <taxon>Colletotrichum acutatum species complex</taxon>
    </lineage>
</organism>
<keyword evidence="4" id="KW-0443">Lipid metabolism</keyword>
<accession>A0A9Q8WE09</accession>
<evidence type="ECO:0000256" key="4">
    <source>
        <dbReference type="ARBA" id="ARBA00023098"/>
    </source>
</evidence>
<dbReference type="PANTHER" id="PTHR14226">
    <property type="entry name" value="NEUROPATHY TARGET ESTERASE/SWISS CHEESE D.MELANOGASTER"/>
    <property type="match status" value="1"/>
</dbReference>
<dbReference type="EMBL" id="CP019475">
    <property type="protein sequence ID" value="UQC80273.1"/>
    <property type="molecule type" value="Genomic_DNA"/>
</dbReference>
<feature type="region of interest" description="Disordered" evidence="6">
    <location>
        <begin position="109"/>
        <end position="164"/>
    </location>
</feature>
<protein>
    <submittedName>
        <fullName evidence="8">Patatin-like phospholipase</fullName>
    </submittedName>
</protein>
<feature type="compositionally biased region" description="Acidic residues" evidence="6">
    <location>
        <begin position="109"/>
        <end position="130"/>
    </location>
</feature>
<gene>
    <name evidence="8" type="ORF">CLUP02_05755</name>
</gene>
<evidence type="ECO:0000256" key="2">
    <source>
        <dbReference type="ARBA" id="ARBA00022801"/>
    </source>
</evidence>
<keyword evidence="3" id="KW-0442">Lipid degradation</keyword>
<feature type="compositionally biased region" description="Acidic residues" evidence="6">
    <location>
        <begin position="473"/>
        <end position="485"/>
    </location>
</feature>
<feature type="compositionally biased region" description="Basic and acidic residues" evidence="6">
    <location>
        <begin position="131"/>
        <end position="143"/>
    </location>
</feature>
<dbReference type="InterPro" id="IPR021771">
    <property type="entry name" value="Triacylglycerol_lipase_N"/>
</dbReference>
<name>A0A9Q8WE09_9PEZI</name>
<dbReference type="Gene3D" id="3.40.1090.10">
    <property type="entry name" value="Cytosolic phospholipase A2 catalytic domain"/>
    <property type="match status" value="1"/>
</dbReference>
<feature type="compositionally biased region" description="Basic and acidic residues" evidence="6">
    <location>
        <begin position="344"/>
        <end position="368"/>
    </location>
</feature>
<dbReference type="SUPFAM" id="SSF52151">
    <property type="entry name" value="FabD/lysophospholipase-like"/>
    <property type="match status" value="1"/>
</dbReference>
<dbReference type="CDD" id="cd07229">
    <property type="entry name" value="Pat_TGL3_like"/>
    <property type="match status" value="1"/>
</dbReference>
<dbReference type="RefSeq" id="XP_049141904.1">
    <property type="nucleotide sequence ID" value="XM_049284761.1"/>
</dbReference>
<dbReference type="GO" id="GO:0006368">
    <property type="term" value="P:transcription elongation by RNA polymerase II"/>
    <property type="evidence" value="ECO:0007669"/>
    <property type="project" value="InterPro"/>
</dbReference>
<evidence type="ECO:0000256" key="3">
    <source>
        <dbReference type="ARBA" id="ARBA00022963"/>
    </source>
</evidence>
<feature type="compositionally biased region" description="Gly residues" evidence="6">
    <location>
        <begin position="377"/>
        <end position="386"/>
    </location>
</feature>
<dbReference type="Pfam" id="PF01734">
    <property type="entry name" value="Patatin"/>
    <property type="match status" value="1"/>
</dbReference>
<dbReference type="Pfam" id="PF04004">
    <property type="entry name" value="Leo1"/>
    <property type="match status" value="1"/>
</dbReference>
<evidence type="ECO:0000256" key="5">
    <source>
        <dbReference type="PROSITE-ProRule" id="PRU01161"/>
    </source>
</evidence>
<evidence type="ECO:0000313" key="9">
    <source>
        <dbReference type="Proteomes" id="UP000830671"/>
    </source>
</evidence>
<dbReference type="KEGG" id="clup:CLUP02_05755"/>
<dbReference type="Pfam" id="PF11815">
    <property type="entry name" value="DUF3336"/>
    <property type="match status" value="1"/>
</dbReference>
<feature type="domain" description="PNPLA" evidence="7">
    <location>
        <begin position="1043"/>
        <end position="1237"/>
    </location>
</feature>
<dbReference type="PANTHER" id="PTHR14226:SF44">
    <property type="entry name" value="TRIACYLGLYCEROL LIPASE 3"/>
    <property type="match status" value="1"/>
</dbReference>
<keyword evidence="9" id="KW-1185">Reference proteome</keyword>